<dbReference type="PRINTS" id="PR00704">
    <property type="entry name" value="CALPAIN"/>
</dbReference>
<evidence type="ECO:0000313" key="6">
    <source>
        <dbReference type="Proteomes" id="UP000053268"/>
    </source>
</evidence>
<dbReference type="SMART" id="SM00230">
    <property type="entry name" value="CysPc"/>
    <property type="match status" value="1"/>
</dbReference>
<dbReference type="EMBL" id="KQ459232">
    <property type="protein sequence ID" value="KPJ02461.1"/>
    <property type="molecule type" value="Genomic_DNA"/>
</dbReference>
<feature type="domain" description="Calpain catalytic" evidence="4">
    <location>
        <begin position="63"/>
        <end position="406"/>
    </location>
</feature>
<feature type="region of interest" description="Disordered" evidence="3">
    <location>
        <begin position="100"/>
        <end position="126"/>
    </location>
</feature>
<dbReference type="STRING" id="66420.A0A194QG86"/>
<dbReference type="PANTHER" id="PTHR10183:SF424">
    <property type="entry name" value="CALPAIN-B-LIKE PROTEIN"/>
    <property type="match status" value="1"/>
</dbReference>
<dbReference type="InterPro" id="IPR036213">
    <property type="entry name" value="Calpain_III_sf"/>
</dbReference>
<dbReference type="AlphaFoldDB" id="A0A194QG86"/>
<dbReference type="GO" id="GO:0004198">
    <property type="term" value="F:calcium-dependent cysteine-type endopeptidase activity"/>
    <property type="evidence" value="ECO:0007669"/>
    <property type="project" value="InterPro"/>
</dbReference>
<dbReference type="Gene3D" id="2.60.120.380">
    <property type="match status" value="1"/>
</dbReference>
<dbReference type="InterPro" id="IPR001300">
    <property type="entry name" value="Peptidase_C2_calpain_cat"/>
</dbReference>
<evidence type="ECO:0000256" key="1">
    <source>
        <dbReference type="ARBA" id="ARBA00007623"/>
    </source>
</evidence>
<comment type="similarity">
    <text evidence="1">Belongs to the peptidase C2 family.</text>
</comment>
<organism evidence="5 6">
    <name type="scientific">Papilio xuthus</name>
    <name type="common">Asian swallowtail butterfly</name>
    <dbReference type="NCBI Taxonomy" id="66420"/>
    <lineage>
        <taxon>Eukaryota</taxon>
        <taxon>Metazoa</taxon>
        <taxon>Ecdysozoa</taxon>
        <taxon>Arthropoda</taxon>
        <taxon>Hexapoda</taxon>
        <taxon>Insecta</taxon>
        <taxon>Pterygota</taxon>
        <taxon>Neoptera</taxon>
        <taxon>Endopterygota</taxon>
        <taxon>Lepidoptera</taxon>
        <taxon>Glossata</taxon>
        <taxon>Ditrysia</taxon>
        <taxon>Papilionoidea</taxon>
        <taxon>Papilionidae</taxon>
        <taxon>Papilioninae</taxon>
        <taxon>Papilio</taxon>
    </lineage>
</organism>
<comment type="caution">
    <text evidence="2">Lacks conserved residue(s) required for the propagation of feature annotation.</text>
</comment>
<dbReference type="SMART" id="SM00720">
    <property type="entry name" value="calpain_III"/>
    <property type="match status" value="1"/>
</dbReference>
<evidence type="ECO:0000259" key="4">
    <source>
        <dbReference type="PROSITE" id="PS50203"/>
    </source>
</evidence>
<dbReference type="Proteomes" id="UP000053268">
    <property type="component" value="Unassembled WGS sequence"/>
</dbReference>
<dbReference type="InterPro" id="IPR022684">
    <property type="entry name" value="Calpain_cysteine_protease"/>
</dbReference>
<dbReference type="SUPFAM" id="SSF49758">
    <property type="entry name" value="Calpain large subunit, middle domain (domain III)"/>
    <property type="match status" value="1"/>
</dbReference>
<sequence length="778" mass="85672">MSRCLNTLAPYHAVSIDKRDKKGSRTRPGSMSVRRDDNSVTFVSCEYKMKRWEEEGNGREGALWEDPDFPADISTIGCRRSPPDLLWMRPHELSSRPRFLGDTTLEGSATPATASRLAAESTEDLAPDKQVDNETDEEFAARWSVEVGEVGDSNLCCAAAALALTPRLLARAAPPHSFRQGYTGAFRFQFWVWGSWRWVTVDDRLPTRRGRLITSRSALQHDYTLPLLEKAYAKLYGSYMSLREGTCARALQDLCGGVVQSFAPPRQPPALLLRVLNSAVPRATLLVLTPHPEKGISGSRMRNGLIPGQPYCVTGLARVRGEAGSVRGAGEVPEGEECSGALVRLRAPAGRGEWRGAWARGGPQWRALPAADRDLLADTAAQPGHFWMPFSELARAFGTLELVHLGPDEWVREPALRGRRAWRAALARRRWRAGCSAGGPPGARTAPANPQFRVLVPPPAAAHLVLAVAQQYEPRRSARLPPVGFALFELTADAAARRAALCADEDAFKDYRLLEAGHVGRAREVAAFVLLAPGHYLVVPHAGRPHVEGAFLLRVLCDRRADVWEVNDDNIIIRDFNTESRDDTPIPPQVQNSIAKIVEKQGSDEVDVWAVRGAVRSAVRRWCGSLEVCRALVALRDAAAGGRVRAEEVPALVRLVGLWRAAVGRYARCGRGVSSYRLRALLWAAGVSASNKVLECLVLRFARRATLTPEACLLALARLHLAHERYRTLDAKLKSNPLSLEEVSTPNNKMKNAPILLCGQNDHKVEYVTGSYQLLFRF</sequence>
<reference evidence="5 6" key="1">
    <citation type="journal article" date="2015" name="Nat. Commun.">
        <title>Outbred genome sequencing and CRISPR/Cas9 gene editing in butterflies.</title>
        <authorList>
            <person name="Li X."/>
            <person name="Fan D."/>
            <person name="Zhang W."/>
            <person name="Liu G."/>
            <person name="Zhang L."/>
            <person name="Zhao L."/>
            <person name="Fang X."/>
            <person name="Chen L."/>
            <person name="Dong Y."/>
            <person name="Chen Y."/>
            <person name="Ding Y."/>
            <person name="Zhao R."/>
            <person name="Feng M."/>
            <person name="Zhu Y."/>
            <person name="Feng Y."/>
            <person name="Jiang X."/>
            <person name="Zhu D."/>
            <person name="Xiang H."/>
            <person name="Feng X."/>
            <person name="Li S."/>
            <person name="Wang J."/>
            <person name="Zhang G."/>
            <person name="Kronforst M.R."/>
            <person name="Wang W."/>
        </authorList>
    </citation>
    <scope>NUCLEOTIDE SEQUENCE [LARGE SCALE GENOMIC DNA]</scope>
    <source>
        <strain evidence="5">Ya'a_city_454_Px</strain>
        <tissue evidence="5">Whole body</tissue>
    </source>
</reference>
<keyword evidence="6" id="KW-1185">Reference proteome</keyword>
<dbReference type="GO" id="GO:0006508">
    <property type="term" value="P:proteolysis"/>
    <property type="evidence" value="ECO:0007669"/>
    <property type="project" value="InterPro"/>
</dbReference>
<evidence type="ECO:0000313" key="5">
    <source>
        <dbReference type="EMBL" id="KPJ02461.1"/>
    </source>
</evidence>
<dbReference type="GO" id="GO:0005737">
    <property type="term" value="C:cytoplasm"/>
    <property type="evidence" value="ECO:0007669"/>
    <property type="project" value="TreeGrafter"/>
</dbReference>
<dbReference type="InterPro" id="IPR022683">
    <property type="entry name" value="Calpain_III"/>
</dbReference>
<gene>
    <name evidence="5" type="ORF">RR46_09664</name>
</gene>
<dbReference type="Gene3D" id="3.90.70.10">
    <property type="entry name" value="Cysteine proteinases"/>
    <property type="match status" value="1"/>
</dbReference>
<dbReference type="InterPro" id="IPR038765">
    <property type="entry name" value="Papain-like_cys_pep_sf"/>
</dbReference>
<protein>
    <submittedName>
        <fullName evidence="5">Calpain-B</fullName>
    </submittedName>
</protein>
<dbReference type="PANTHER" id="PTHR10183">
    <property type="entry name" value="CALPAIN"/>
    <property type="match status" value="1"/>
</dbReference>
<accession>A0A194QG86</accession>
<dbReference type="Pfam" id="PF01067">
    <property type="entry name" value="Calpain_III"/>
    <property type="match status" value="1"/>
</dbReference>
<dbReference type="PROSITE" id="PS50203">
    <property type="entry name" value="CALPAIN_CAT"/>
    <property type="match status" value="1"/>
</dbReference>
<name>A0A194QG86_PAPXU</name>
<dbReference type="InterPro" id="IPR022682">
    <property type="entry name" value="Calpain_domain_III"/>
</dbReference>
<dbReference type="Pfam" id="PF00648">
    <property type="entry name" value="Peptidase_C2"/>
    <property type="match status" value="1"/>
</dbReference>
<dbReference type="Gene3D" id="1.10.238.10">
    <property type="entry name" value="EF-hand"/>
    <property type="match status" value="1"/>
</dbReference>
<proteinExistence type="inferred from homology"/>
<dbReference type="SUPFAM" id="SSF54001">
    <property type="entry name" value="Cysteine proteinases"/>
    <property type="match status" value="1"/>
</dbReference>
<evidence type="ECO:0000256" key="3">
    <source>
        <dbReference type="SAM" id="MobiDB-lite"/>
    </source>
</evidence>
<evidence type="ECO:0000256" key="2">
    <source>
        <dbReference type="PROSITE-ProRule" id="PRU00239"/>
    </source>
</evidence>